<organism evidence="1 2">
    <name type="scientific">Paradesertivirga mongoliensis</name>
    <dbReference type="NCBI Taxonomy" id="2100740"/>
    <lineage>
        <taxon>Bacteria</taxon>
        <taxon>Pseudomonadati</taxon>
        <taxon>Bacteroidota</taxon>
        <taxon>Sphingobacteriia</taxon>
        <taxon>Sphingobacteriales</taxon>
        <taxon>Sphingobacteriaceae</taxon>
        <taxon>Paradesertivirga</taxon>
    </lineage>
</organism>
<evidence type="ECO:0000313" key="1">
    <source>
        <dbReference type="EMBL" id="MFD2163456.1"/>
    </source>
</evidence>
<dbReference type="InterPro" id="IPR011042">
    <property type="entry name" value="6-blade_b-propeller_TolB-like"/>
</dbReference>
<dbReference type="PROSITE" id="PS51257">
    <property type="entry name" value="PROKAR_LIPOPROTEIN"/>
    <property type="match status" value="1"/>
</dbReference>
<dbReference type="Gene3D" id="2.120.10.30">
    <property type="entry name" value="TolB, C-terminal domain"/>
    <property type="match status" value="1"/>
</dbReference>
<comment type="caution">
    <text evidence="1">The sequence shown here is derived from an EMBL/GenBank/DDBJ whole genome shotgun (WGS) entry which is preliminary data.</text>
</comment>
<gene>
    <name evidence="1" type="ORF">ACFSJU_13695</name>
</gene>
<dbReference type="EMBL" id="JBHUHZ010000002">
    <property type="protein sequence ID" value="MFD2163456.1"/>
    <property type="molecule type" value="Genomic_DNA"/>
</dbReference>
<accession>A0ABW4ZPE0</accession>
<protein>
    <submittedName>
        <fullName evidence="1">Uncharacterized protein</fullName>
    </submittedName>
</protein>
<dbReference type="SUPFAM" id="SSF63829">
    <property type="entry name" value="Calcium-dependent phosphotriesterase"/>
    <property type="match status" value="1"/>
</dbReference>
<proteinExistence type="predicted"/>
<reference evidence="2" key="1">
    <citation type="journal article" date="2019" name="Int. J. Syst. Evol. Microbiol.">
        <title>The Global Catalogue of Microorganisms (GCM) 10K type strain sequencing project: providing services to taxonomists for standard genome sequencing and annotation.</title>
        <authorList>
            <consortium name="The Broad Institute Genomics Platform"/>
            <consortium name="The Broad Institute Genome Sequencing Center for Infectious Disease"/>
            <person name="Wu L."/>
            <person name="Ma J."/>
        </authorList>
    </citation>
    <scope>NUCLEOTIDE SEQUENCE [LARGE SCALE GENOMIC DNA]</scope>
    <source>
        <strain evidence="2">KCTC 42217</strain>
    </source>
</reference>
<evidence type="ECO:0000313" key="2">
    <source>
        <dbReference type="Proteomes" id="UP001597387"/>
    </source>
</evidence>
<dbReference type="RefSeq" id="WP_255900840.1">
    <property type="nucleotide sequence ID" value="NZ_JAFMZO010000002.1"/>
</dbReference>
<keyword evidence="2" id="KW-1185">Reference proteome</keyword>
<dbReference type="Proteomes" id="UP001597387">
    <property type="component" value="Unassembled WGS sequence"/>
</dbReference>
<name>A0ABW4ZPE0_9SPHI</name>
<sequence length="326" mass="35503">MYISIKNRRSFLILSLLILTGFCVLVSACTALKTPASANSRKLILRDEGLSQLSYVDLNNSDKNWFVPVPAGRDLQLVGKGRVLIGTGTGFEERDIATGAKVSELTAFPGTQTARRLRNGNTLLAGADWQGNKGIVLVETNNQGAAQRLIVYPGFTYVRCIRETVKGTFLVTADDLVFEGNDKGEIIWQAKVAGPPAKPHIWQALRLANGHTVVSTGYAKNFQVFAADGKPVATFTGTEDVKPNFFSGFQILKNGNYLVTNWQGHGPKFGTSGNQLLEFSPEGKMVWSWKQDADKFSSLQGVIVLDGLDVSKLHVENARGILEAVK</sequence>